<comment type="pathway">
    <text evidence="2 7">Cofactor biosynthesis; molybdopterin biosynthesis.</text>
</comment>
<feature type="binding site" evidence="7">
    <location>
        <begin position="93"/>
        <end position="95"/>
    </location>
    <ligand>
        <name>substrate</name>
    </ligand>
</feature>
<dbReference type="HAMAP" id="MF_01224_B">
    <property type="entry name" value="MoaC_B"/>
    <property type="match status" value="1"/>
</dbReference>
<dbReference type="InterPro" id="IPR002820">
    <property type="entry name" value="Mopterin_CF_biosynth-C_dom"/>
</dbReference>
<evidence type="ECO:0000256" key="1">
    <source>
        <dbReference type="ARBA" id="ARBA00001637"/>
    </source>
</evidence>
<comment type="similarity">
    <text evidence="7">Belongs to the MoaC family.</text>
</comment>
<dbReference type="InterPro" id="IPR050105">
    <property type="entry name" value="MoCo_biosynth_MoaA/MoaC"/>
</dbReference>
<evidence type="ECO:0000256" key="2">
    <source>
        <dbReference type="ARBA" id="ARBA00005046"/>
    </source>
</evidence>
<dbReference type="InterPro" id="IPR023045">
    <property type="entry name" value="MoaC"/>
</dbReference>
<keyword evidence="4 7" id="KW-0501">Molybdenum cofactor biosynthesis</keyword>
<name>A0A2A2A6J2_9BURK</name>
<dbReference type="Proteomes" id="UP000217999">
    <property type="component" value="Unassembled WGS sequence"/>
</dbReference>
<evidence type="ECO:0000313" key="9">
    <source>
        <dbReference type="EMBL" id="PAT34150.1"/>
    </source>
</evidence>
<dbReference type="UniPathway" id="UPA00344"/>
<dbReference type="EMBL" id="NSJF01000005">
    <property type="protein sequence ID" value="PAT34150.1"/>
    <property type="molecule type" value="Genomic_DNA"/>
</dbReference>
<dbReference type="CDD" id="cd01420">
    <property type="entry name" value="MoaC_PE"/>
    <property type="match status" value="1"/>
</dbReference>
<dbReference type="NCBIfam" id="TIGR00581">
    <property type="entry name" value="moaC"/>
    <property type="match status" value="1"/>
</dbReference>
<evidence type="ECO:0000313" key="10">
    <source>
        <dbReference type="Proteomes" id="UP000217999"/>
    </source>
</evidence>
<feature type="binding site" evidence="7">
    <location>
        <begin position="131"/>
        <end position="132"/>
    </location>
    <ligand>
        <name>substrate</name>
    </ligand>
</feature>
<gene>
    <name evidence="7 9" type="primary">moaC</name>
    <name evidence="9" type="ORF">CK620_10940</name>
</gene>
<dbReference type="NCBIfam" id="NF006870">
    <property type="entry name" value="PRK09364.1"/>
    <property type="match status" value="1"/>
</dbReference>
<dbReference type="AlphaFoldDB" id="A0A2A2A6J2"/>
<feature type="domain" description="Molybdopterin cofactor biosynthesis C (MoaC)" evidence="8">
    <location>
        <begin position="30"/>
        <end position="168"/>
    </location>
</feature>
<proteinExistence type="inferred from homology"/>
<dbReference type="Pfam" id="PF01967">
    <property type="entry name" value="MoaC"/>
    <property type="match status" value="1"/>
</dbReference>
<organism evidence="9 10">
    <name type="scientific">Vandammella animalimorsus</name>
    <dbReference type="NCBI Taxonomy" id="2029117"/>
    <lineage>
        <taxon>Bacteria</taxon>
        <taxon>Pseudomonadati</taxon>
        <taxon>Pseudomonadota</taxon>
        <taxon>Betaproteobacteria</taxon>
        <taxon>Burkholderiales</taxon>
        <taxon>Comamonadaceae</taxon>
        <taxon>Vandammella</taxon>
    </lineage>
</organism>
<reference evidence="9 10" key="1">
    <citation type="submission" date="2017-08" db="EMBL/GenBank/DDBJ databases">
        <title>WGS of Clinical strains of the CDC Group NO-1 linked to zoonotic infections in humans.</title>
        <authorList>
            <person name="Bernier A.-M."/>
            <person name="Bernard K."/>
        </authorList>
    </citation>
    <scope>NUCLEOTIDE SEQUENCE [LARGE SCALE GENOMIC DNA]</scope>
    <source>
        <strain evidence="9 10">NML03-0146</strain>
    </source>
</reference>
<comment type="subunit">
    <text evidence="7">Homohexamer; trimer of dimers.</text>
</comment>
<dbReference type="GO" id="GO:0006777">
    <property type="term" value="P:Mo-molybdopterin cofactor biosynthetic process"/>
    <property type="evidence" value="ECO:0007669"/>
    <property type="project" value="UniProtKB-UniRule"/>
</dbReference>
<evidence type="ECO:0000256" key="6">
    <source>
        <dbReference type="ARBA" id="ARBA00055087"/>
    </source>
</evidence>
<dbReference type="GO" id="GO:0061799">
    <property type="term" value="F:cyclic pyranopterin monophosphate synthase activity"/>
    <property type="evidence" value="ECO:0007669"/>
    <property type="project" value="UniProtKB-UniRule"/>
</dbReference>
<dbReference type="SUPFAM" id="SSF55040">
    <property type="entry name" value="Molybdenum cofactor biosynthesis protein C, MoaC"/>
    <property type="match status" value="1"/>
</dbReference>
<dbReference type="PANTHER" id="PTHR22960">
    <property type="entry name" value="MOLYBDOPTERIN COFACTOR SYNTHESIS PROTEIN A"/>
    <property type="match status" value="1"/>
</dbReference>
<keyword evidence="5 7" id="KW-0456">Lyase</keyword>
<dbReference type="InterPro" id="IPR036522">
    <property type="entry name" value="MoaC_sf"/>
</dbReference>
<protein>
    <recommendedName>
        <fullName evidence="3 7">Cyclic pyranopterin monophosphate synthase</fullName>
        <ecNumber evidence="3 7">4.6.1.17</ecNumber>
    </recommendedName>
    <alternativeName>
        <fullName evidence="7">Molybdenum cofactor biosynthesis protein C</fullName>
    </alternativeName>
</protein>
<comment type="catalytic activity">
    <reaction evidence="1 7">
        <text>(8S)-3',8-cyclo-7,8-dihydroguanosine 5'-triphosphate = cyclic pyranopterin phosphate + diphosphate</text>
        <dbReference type="Rhea" id="RHEA:49580"/>
        <dbReference type="ChEBI" id="CHEBI:33019"/>
        <dbReference type="ChEBI" id="CHEBI:59648"/>
        <dbReference type="ChEBI" id="CHEBI:131766"/>
        <dbReference type="EC" id="4.6.1.17"/>
    </reaction>
</comment>
<feature type="active site" evidence="7">
    <location>
        <position position="146"/>
    </location>
</feature>
<dbReference type="EC" id="4.6.1.17" evidence="3 7"/>
<comment type="function">
    <text evidence="6 7">Catalyzes the conversion of (8S)-3',8-cyclo-7,8-dihydroguanosine 5'-triphosphate to cyclic pyranopterin monophosphate (cPMP).</text>
</comment>
<evidence type="ECO:0000256" key="4">
    <source>
        <dbReference type="ARBA" id="ARBA00023150"/>
    </source>
</evidence>
<evidence type="ECO:0000256" key="3">
    <source>
        <dbReference type="ARBA" id="ARBA00012575"/>
    </source>
</evidence>
<sequence length="179" mass="18762">MPNPPETHHDDNPASAAGLSHFDAQGQAWMVDVGAKPATQRKAVACGSIRLSAAGFAALQDPAANHSPKGDVLGVARIAAIQGAKQTSGLIPLCHPLPLSHLRVDFRLDAAALRVHIEVCAQTLGQTGVEMEALTGAAIGLLTIYDMLKALDKGMEIEHIGLLSKEGGKSGPWQRPKKD</sequence>
<evidence type="ECO:0000256" key="5">
    <source>
        <dbReference type="ARBA" id="ARBA00023239"/>
    </source>
</evidence>
<dbReference type="PANTHER" id="PTHR22960:SF29">
    <property type="entry name" value="CYCLIC PYRANOPTERIN MONOPHOSPHATE SYNTHASE"/>
    <property type="match status" value="1"/>
</dbReference>
<accession>A0A2A2A6J2</accession>
<comment type="caution">
    <text evidence="9">The sequence shown here is derived from an EMBL/GenBank/DDBJ whole genome shotgun (WGS) entry which is preliminary data.</text>
</comment>
<dbReference type="InterPro" id="IPR047594">
    <property type="entry name" value="MoaC_bact/euk"/>
</dbReference>
<evidence type="ECO:0000259" key="8">
    <source>
        <dbReference type="Pfam" id="PF01967"/>
    </source>
</evidence>
<evidence type="ECO:0000256" key="7">
    <source>
        <dbReference type="HAMAP-Rule" id="MF_01224"/>
    </source>
</evidence>
<dbReference type="Gene3D" id="3.30.70.640">
    <property type="entry name" value="Molybdopterin cofactor biosynthesis C (MoaC) domain"/>
    <property type="match status" value="1"/>
</dbReference>
<dbReference type="RefSeq" id="WP_095550312.1">
    <property type="nucleotide sequence ID" value="NZ_NSJF01000005.1"/>
</dbReference>